<proteinExistence type="predicted"/>
<evidence type="ECO:0000313" key="2">
    <source>
        <dbReference type="Proteomes" id="UP001497700"/>
    </source>
</evidence>
<evidence type="ECO:0000313" key="1">
    <source>
        <dbReference type="EMBL" id="KAI4866507.1"/>
    </source>
</evidence>
<comment type="caution">
    <text evidence="1">The sequence shown here is derived from an EMBL/GenBank/DDBJ whole genome shotgun (WGS) entry which is preliminary data.</text>
</comment>
<reference evidence="1 2" key="1">
    <citation type="journal article" date="2022" name="New Phytol.">
        <title>Ecological generalism drives hyperdiversity of secondary metabolite gene clusters in xylarialean endophytes.</title>
        <authorList>
            <person name="Franco M.E.E."/>
            <person name="Wisecaver J.H."/>
            <person name="Arnold A.E."/>
            <person name="Ju Y.M."/>
            <person name="Slot J.C."/>
            <person name="Ahrendt S."/>
            <person name="Moore L.P."/>
            <person name="Eastman K.E."/>
            <person name="Scott K."/>
            <person name="Konkel Z."/>
            <person name="Mondo S.J."/>
            <person name="Kuo A."/>
            <person name="Hayes R.D."/>
            <person name="Haridas S."/>
            <person name="Andreopoulos B."/>
            <person name="Riley R."/>
            <person name="LaButti K."/>
            <person name="Pangilinan J."/>
            <person name="Lipzen A."/>
            <person name="Amirebrahimi M."/>
            <person name="Yan J."/>
            <person name="Adam C."/>
            <person name="Keymanesh K."/>
            <person name="Ng V."/>
            <person name="Louie K."/>
            <person name="Northen T."/>
            <person name="Drula E."/>
            <person name="Henrissat B."/>
            <person name="Hsieh H.M."/>
            <person name="Youens-Clark K."/>
            <person name="Lutzoni F."/>
            <person name="Miadlikowska J."/>
            <person name="Eastwood D.C."/>
            <person name="Hamelin R.C."/>
            <person name="Grigoriev I.V."/>
            <person name="U'Ren J.M."/>
        </authorList>
    </citation>
    <scope>NUCLEOTIDE SEQUENCE [LARGE SCALE GENOMIC DNA]</scope>
    <source>
        <strain evidence="1 2">CBS 119005</strain>
    </source>
</reference>
<organism evidence="1 2">
    <name type="scientific">Hypoxylon rubiginosum</name>
    <dbReference type="NCBI Taxonomy" id="110542"/>
    <lineage>
        <taxon>Eukaryota</taxon>
        <taxon>Fungi</taxon>
        <taxon>Dikarya</taxon>
        <taxon>Ascomycota</taxon>
        <taxon>Pezizomycotina</taxon>
        <taxon>Sordariomycetes</taxon>
        <taxon>Xylariomycetidae</taxon>
        <taxon>Xylariales</taxon>
        <taxon>Hypoxylaceae</taxon>
        <taxon>Hypoxylon</taxon>
    </lineage>
</organism>
<protein>
    <submittedName>
        <fullName evidence="1">Uncharacterized protein</fullName>
    </submittedName>
</protein>
<accession>A0ACB9Z5C8</accession>
<dbReference type="EMBL" id="MU393458">
    <property type="protein sequence ID" value="KAI4866507.1"/>
    <property type="molecule type" value="Genomic_DNA"/>
</dbReference>
<sequence>MSVNLSSPVPTAAPERRELGRRQVTLTQIITYPDSTTTAVVTLDRGTPPTESPAPGWSAGAASSDGLGQAQIGIIVGCCIGAVVIGIVIWCCCTRRCGCTPYSVFEREDRSDEVIYYIDETTEVTPPRRSYYPPFPRSIPPPATPTYLANDTTPQWTAYESYSGTLLDRHEKRDADDASKVKAPKHFAGLKEQNIHPAQLQAAFKVDNSTSC</sequence>
<keyword evidence="2" id="KW-1185">Reference proteome</keyword>
<name>A0ACB9Z5C8_9PEZI</name>
<gene>
    <name evidence="1" type="ORF">F4820DRAFT_447046</name>
</gene>
<dbReference type="Proteomes" id="UP001497700">
    <property type="component" value="Unassembled WGS sequence"/>
</dbReference>